<dbReference type="InterPro" id="IPR051418">
    <property type="entry name" value="Spondin/Thrombospondin_T1"/>
</dbReference>
<dbReference type="InterPro" id="IPR036383">
    <property type="entry name" value="TSP1_rpt_sf"/>
</dbReference>
<dbReference type="Gene3D" id="2.20.100.10">
    <property type="entry name" value="Thrombospondin type-1 (TSP1) repeat"/>
    <property type="match status" value="1"/>
</dbReference>
<dbReference type="Pfam" id="PF19028">
    <property type="entry name" value="TSP1_spondin"/>
    <property type="match status" value="1"/>
</dbReference>
<dbReference type="GO" id="GO:0031012">
    <property type="term" value="C:extracellular matrix"/>
    <property type="evidence" value="ECO:0007669"/>
    <property type="project" value="TreeGrafter"/>
</dbReference>
<dbReference type="AlphaFoldDB" id="A0AAV4MGD9"/>
<feature type="domain" description="Spondin-like TSP1" evidence="5">
    <location>
        <begin position="123"/>
        <end position="175"/>
    </location>
</feature>
<evidence type="ECO:0000256" key="4">
    <source>
        <dbReference type="SAM" id="MobiDB-lite"/>
    </source>
</evidence>
<keyword evidence="7" id="KW-1185">Reference proteome</keyword>
<dbReference type="PROSITE" id="PS50092">
    <property type="entry name" value="TSP1"/>
    <property type="match status" value="1"/>
</dbReference>
<evidence type="ECO:0000259" key="5">
    <source>
        <dbReference type="Pfam" id="PF19028"/>
    </source>
</evidence>
<dbReference type="EMBL" id="BPLR01019756">
    <property type="protein sequence ID" value="GIX71458.1"/>
    <property type="molecule type" value="Genomic_DNA"/>
</dbReference>
<sequence>MSELRCLPSAIAYAYAMKDANSSPGERTRLCSAQCSHAPVHVCRPVPGQQGPAPHHRLCGDALVRVVNLLIDLRQRTQGAQTHDQAEPRERGEALPRKAGAEKEVQGESPCPDRMRDKEAVDCQLNPWSEWTPCSKTCGQGGTQQRTKTVKVPPKNNGAACGPKIERKYCTLPPCPLY</sequence>
<comment type="caution">
    <text evidence="6">The sequence shown here is derived from an EMBL/GenBank/DDBJ whole genome shotgun (WGS) entry which is preliminary data.</text>
</comment>
<evidence type="ECO:0000256" key="1">
    <source>
        <dbReference type="ARBA" id="ARBA00022729"/>
    </source>
</evidence>
<dbReference type="GO" id="GO:0007155">
    <property type="term" value="P:cell adhesion"/>
    <property type="evidence" value="ECO:0007669"/>
    <property type="project" value="TreeGrafter"/>
</dbReference>
<dbReference type="InterPro" id="IPR044004">
    <property type="entry name" value="TSP1_spondin_dom"/>
</dbReference>
<keyword evidence="3" id="KW-0325">Glycoprotein</keyword>
<reference evidence="6 7" key="1">
    <citation type="submission" date="2021-06" db="EMBL/GenBank/DDBJ databases">
        <title>Caerostris extrusa draft genome.</title>
        <authorList>
            <person name="Kono N."/>
            <person name="Arakawa K."/>
        </authorList>
    </citation>
    <scope>NUCLEOTIDE SEQUENCE [LARGE SCALE GENOMIC DNA]</scope>
</reference>
<keyword evidence="2" id="KW-1015">Disulfide bond</keyword>
<dbReference type="PANTHER" id="PTHR11311:SF15">
    <property type="entry name" value="SPONDIN-2"/>
    <property type="match status" value="1"/>
</dbReference>
<gene>
    <name evidence="6" type="primary">SPON1_8</name>
    <name evidence="6" type="ORF">CEXT_394371</name>
</gene>
<feature type="region of interest" description="Disordered" evidence="4">
    <location>
        <begin position="77"/>
        <end position="113"/>
    </location>
</feature>
<keyword evidence="1" id="KW-0732">Signal</keyword>
<dbReference type="SUPFAM" id="SSF82895">
    <property type="entry name" value="TSP-1 type 1 repeat"/>
    <property type="match status" value="1"/>
</dbReference>
<evidence type="ECO:0000256" key="2">
    <source>
        <dbReference type="ARBA" id="ARBA00023157"/>
    </source>
</evidence>
<dbReference type="SMART" id="SM00209">
    <property type="entry name" value="TSP1"/>
    <property type="match status" value="1"/>
</dbReference>
<dbReference type="PANTHER" id="PTHR11311">
    <property type="entry name" value="SPONDIN"/>
    <property type="match status" value="1"/>
</dbReference>
<name>A0AAV4MGD9_CAEEX</name>
<accession>A0AAV4MGD9</accession>
<evidence type="ECO:0000313" key="7">
    <source>
        <dbReference type="Proteomes" id="UP001054945"/>
    </source>
</evidence>
<feature type="compositionally biased region" description="Basic and acidic residues" evidence="4">
    <location>
        <begin position="84"/>
        <end position="113"/>
    </location>
</feature>
<organism evidence="6 7">
    <name type="scientific">Caerostris extrusa</name>
    <name type="common">Bark spider</name>
    <name type="synonym">Caerostris bankana</name>
    <dbReference type="NCBI Taxonomy" id="172846"/>
    <lineage>
        <taxon>Eukaryota</taxon>
        <taxon>Metazoa</taxon>
        <taxon>Ecdysozoa</taxon>
        <taxon>Arthropoda</taxon>
        <taxon>Chelicerata</taxon>
        <taxon>Arachnida</taxon>
        <taxon>Araneae</taxon>
        <taxon>Araneomorphae</taxon>
        <taxon>Entelegynae</taxon>
        <taxon>Araneoidea</taxon>
        <taxon>Araneidae</taxon>
        <taxon>Caerostris</taxon>
    </lineage>
</organism>
<evidence type="ECO:0000256" key="3">
    <source>
        <dbReference type="ARBA" id="ARBA00023180"/>
    </source>
</evidence>
<protein>
    <submittedName>
        <fullName evidence="6">Spondin-1</fullName>
    </submittedName>
</protein>
<evidence type="ECO:0000313" key="6">
    <source>
        <dbReference type="EMBL" id="GIX71458.1"/>
    </source>
</evidence>
<dbReference type="Proteomes" id="UP001054945">
    <property type="component" value="Unassembled WGS sequence"/>
</dbReference>
<dbReference type="InterPro" id="IPR000884">
    <property type="entry name" value="TSP1_rpt"/>
</dbReference>
<proteinExistence type="predicted"/>